<dbReference type="InterPro" id="IPR017871">
    <property type="entry name" value="ABC_transporter-like_CS"/>
</dbReference>
<evidence type="ECO:0000256" key="6">
    <source>
        <dbReference type="ARBA" id="ARBA00022967"/>
    </source>
</evidence>
<reference evidence="14 15" key="1">
    <citation type="submission" date="2024-03" db="EMBL/GenBank/DDBJ databases">
        <title>Natural products discovery in diverse microorganisms through a two-stage MS feature dereplication strategy.</title>
        <authorList>
            <person name="Zhang R."/>
        </authorList>
    </citation>
    <scope>NUCLEOTIDE SEQUENCE [LARGE SCALE GENOMIC DNA]</scope>
    <source>
        <strain evidence="14 15">18930</strain>
    </source>
</reference>
<dbReference type="RefSeq" id="WP_338892065.1">
    <property type="nucleotide sequence ID" value="NZ_CP147846.1"/>
</dbReference>
<comment type="similarity">
    <text evidence="9">Belongs to the ABC transporter superfamily. Siderophore-Fe(3+) uptake transporter (SIUT) (TC 3.A.1.21) family.</text>
</comment>
<comment type="subcellular location">
    <subcellularLocation>
        <location evidence="1">Cell inner membrane</location>
        <topology evidence="1">Multi-pass membrane protein</topology>
    </subcellularLocation>
</comment>
<sequence>MSLSTFLRPVRARLASGAALAAVSGGLAVVPFIAVAEVGRALLTGRDKDVWTWVAIGIAGALGRIAFYGIATVLCHYADADFRALTRKSIVAVLAAAPLGWFAESGSPEIEKAVSDDVKRMHVIVAHSFGELAGTIVTPIMASAYLVVMDWRMATLVIGYVVVTFFAVLPPMQASFRKHMDAYNCALAGVSRTTVELVDGIEVVKAYGPETAMFTRFTRSVDSLTEICRTWMKGTGIPVTVLNLLYSPAVLMVWIVTTGSVLVGIGTLPAVDLLPFLAVGVGLPGPFMNLTQIVGAISSAAVAAAHLGTVLATEPLPRPTRPRRPADGSVEFDHVSFSYDGRRSALDRIDLVLKPGTITALVGPSGSGKTTVARLVPRLWDVTGGEVRVGGVDVRDIDETELLSTVAMVFQDAQVMRATVRDNIALSRPTAEDGDVIAAARAAFIHDRIVALSDGYDTMLGTTASGLSGGELQRITIARAVLQDAPILVLDEATAHADPHSEAEIQRALSALARGRTVLVIAHRLNTIRGADTIVVLESGRIVERGTHSELLAHDGRYAKMWDSAGAA</sequence>
<dbReference type="InterPro" id="IPR003439">
    <property type="entry name" value="ABC_transporter-like_ATP-bd"/>
</dbReference>
<evidence type="ECO:0000256" key="2">
    <source>
        <dbReference type="ARBA" id="ARBA00022519"/>
    </source>
</evidence>
<dbReference type="InterPro" id="IPR036640">
    <property type="entry name" value="ABC1_TM_sf"/>
</dbReference>
<keyword evidence="15" id="KW-1185">Reference proteome</keyword>
<feature type="transmembrane region" description="Helical" evidence="10">
    <location>
        <begin position="129"/>
        <end position="147"/>
    </location>
</feature>
<feature type="signal peptide" evidence="11">
    <location>
        <begin position="1"/>
        <end position="21"/>
    </location>
</feature>
<accession>A0ABZ2PNW6</accession>
<dbReference type="PROSITE" id="PS00211">
    <property type="entry name" value="ABC_TRANSPORTER_1"/>
    <property type="match status" value="1"/>
</dbReference>
<dbReference type="SUPFAM" id="SSF52540">
    <property type="entry name" value="P-loop containing nucleoside triphosphate hydrolases"/>
    <property type="match status" value="1"/>
</dbReference>
<evidence type="ECO:0000313" key="14">
    <source>
        <dbReference type="EMBL" id="WXG70572.1"/>
    </source>
</evidence>
<dbReference type="SMART" id="SM00382">
    <property type="entry name" value="AAA"/>
    <property type="match status" value="1"/>
</dbReference>
<dbReference type="InterPro" id="IPR011527">
    <property type="entry name" value="ABC1_TM_dom"/>
</dbReference>
<dbReference type="Proteomes" id="UP001432000">
    <property type="component" value="Chromosome"/>
</dbReference>
<dbReference type="GO" id="GO:0005524">
    <property type="term" value="F:ATP binding"/>
    <property type="evidence" value="ECO:0007669"/>
    <property type="project" value="UniProtKB-KW"/>
</dbReference>
<dbReference type="EMBL" id="CP147846">
    <property type="protein sequence ID" value="WXG70572.1"/>
    <property type="molecule type" value="Genomic_DNA"/>
</dbReference>
<dbReference type="PANTHER" id="PTHR24221:SF654">
    <property type="entry name" value="ATP-BINDING CASSETTE SUB-FAMILY B MEMBER 6"/>
    <property type="match status" value="1"/>
</dbReference>
<evidence type="ECO:0000256" key="4">
    <source>
        <dbReference type="ARBA" id="ARBA00022741"/>
    </source>
</evidence>
<feature type="transmembrane region" description="Helical" evidence="10">
    <location>
        <begin position="153"/>
        <end position="170"/>
    </location>
</feature>
<keyword evidence="6" id="KW-1278">Translocase</keyword>
<gene>
    <name evidence="14" type="ORF">WDS16_08790</name>
</gene>
<keyword evidence="2" id="KW-1003">Cell membrane</keyword>
<evidence type="ECO:0000256" key="7">
    <source>
        <dbReference type="ARBA" id="ARBA00022989"/>
    </source>
</evidence>
<evidence type="ECO:0000256" key="10">
    <source>
        <dbReference type="SAM" id="Phobius"/>
    </source>
</evidence>
<dbReference type="PROSITE" id="PS50929">
    <property type="entry name" value="ABC_TM1F"/>
    <property type="match status" value="1"/>
</dbReference>
<evidence type="ECO:0000256" key="1">
    <source>
        <dbReference type="ARBA" id="ARBA00004429"/>
    </source>
</evidence>
<dbReference type="PANTHER" id="PTHR24221">
    <property type="entry name" value="ATP-BINDING CASSETTE SUB-FAMILY B"/>
    <property type="match status" value="1"/>
</dbReference>
<dbReference type="Pfam" id="PF00664">
    <property type="entry name" value="ABC_membrane"/>
    <property type="match status" value="1"/>
</dbReference>
<feature type="chain" id="PRO_5047353613" evidence="11">
    <location>
        <begin position="22"/>
        <end position="568"/>
    </location>
</feature>
<dbReference type="InterPro" id="IPR039421">
    <property type="entry name" value="Type_1_exporter"/>
</dbReference>
<dbReference type="InterPro" id="IPR027417">
    <property type="entry name" value="P-loop_NTPase"/>
</dbReference>
<dbReference type="PROSITE" id="PS50893">
    <property type="entry name" value="ABC_TRANSPORTER_2"/>
    <property type="match status" value="1"/>
</dbReference>
<keyword evidence="4" id="KW-0547">Nucleotide-binding</keyword>
<feature type="transmembrane region" description="Helical" evidence="10">
    <location>
        <begin position="53"/>
        <end position="78"/>
    </location>
</feature>
<dbReference type="Gene3D" id="3.40.50.300">
    <property type="entry name" value="P-loop containing nucleotide triphosphate hydrolases"/>
    <property type="match status" value="1"/>
</dbReference>
<keyword evidence="8 10" id="KW-0472">Membrane</keyword>
<dbReference type="SUPFAM" id="SSF90123">
    <property type="entry name" value="ABC transporter transmembrane region"/>
    <property type="match status" value="1"/>
</dbReference>
<dbReference type="Gene3D" id="1.20.1560.10">
    <property type="entry name" value="ABC transporter type 1, transmembrane domain"/>
    <property type="match status" value="1"/>
</dbReference>
<evidence type="ECO:0000313" key="15">
    <source>
        <dbReference type="Proteomes" id="UP001432000"/>
    </source>
</evidence>
<organism evidence="14 15">
    <name type="scientific">Rhodococcus sovatensis</name>
    <dbReference type="NCBI Taxonomy" id="1805840"/>
    <lineage>
        <taxon>Bacteria</taxon>
        <taxon>Bacillati</taxon>
        <taxon>Actinomycetota</taxon>
        <taxon>Actinomycetes</taxon>
        <taxon>Mycobacteriales</taxon>
        <taxon>Nocardiaceae</taxon>
        <taxon>Rhodococcus</taxon>
    </lineage>
</organism>
<evidence type="ECO:0000256" key="3">
    <source>
        <dbReference type="ARBA" id="ARBA00022692"/>
    </source>
</evidence>
<evidence type="ECO:0000256" key="11">
    <source>
        <dbReference type="SAM" id="SignalP"/>
    </source>
</evidence>
<feature type="domain" description="ABC transporter" evidence="12">
    <location>
        <begin position="330"/>
        <end position="564"/>
    </location>
</feature>
<evidence type="ECO:0000256" key="5">
    <source>
        <dbReference type="ARBA" id="ARBA00022840"/>
    </source>
</evidence>
<name>A0ABZ2PNW6_9NOCA</name>
<dbReference type="InterPro" id="IPR003593">
    <property type="entry name" value="AAA+_ATPase"/>
</dbReference>
<proteinExistence type="inferred from homology"/>
<protein>
    <submittedName>
        <fullName evidence="14">ABC transporter ATP-binding protein</fullName>
    </submittedName>
</protein>
<dbReference type="Pfam" id="PF00005">
    <property type="entry name" value="ABC_tran"/>
    <property type="match status" value="1"/>
</dbReference>
<keyword evidence="7 10" id="KW-1133">Transmembrane helix</keyword>
<feature type="transmembrane region" description="Helical" evidence="10">
    <location>
        <begin position="12"/>
        <end position="33"/>
    </location>
</feature>
<evidence type="ECO:0000256" key="8">
    <source>
        <dbReference type="ARBA" id="ARBA00023136"/>
    </source>
</evidence>
<keyword evidence="2" id="KW-0997">Cell inner membrane</keyword>
<evidence type="ECO:0000256" key="9">
    <source>
        <dbReference type="ARBA" id="ARBA00023455"/>
    </source>
</evidence>
<feature type="domain" description="ABC transmembrane type-1" evidence="13">
    <location>
        <begin position="17"/>
        <end position="299"/>
    </location>
</feature>
<keyword evidence="3 10" id="KW-0812">Transmembrane</keyword>
<feature type="transmembrane region" description="Helical" evidence="10">
    <location>
        <begin position="290"/>
        <end position="313"/>
    </location>
</feature>
<keyword evidence="5 14" id="KW-0067">ATP-binding</keyword>
<keyword evidence="11" id="KW-0732">Signal</keyword>
<evidence type="ECO:0000259" key="13">
    <source>
        <dbReference type="PROSITE" id="PS50929"/>
    </source>
</evidence>
<evidence type="ECO:0000259" key="12">
    <source>
        <dbReference type="PROSITE" id="PS50893"/>
    </source>
</evidence>